<dbReference type="SUPFAM" id="SSF55961">
    <property type="entry name" value="Bet v1-like"/>
    <property type="match status" value="1"/>
</dbReference>
<keyword evidence="9" id="KW-1185">Reference proteome</keyword>
<dbReference type="Gene3D" id="3.90.380.10">
    <property type="entry name" value="Naphthalene 1,2-dioxygenase Alpha Subunit, Chain A, domain 1"/>
    <property type="match status" value="1"/>
</dbReference>
<dbReference type="InterPro" id="IPR001663">
    <property type="entry name" value="Rng_hydr_dOase-A"/>
</dbReference>
<evidence type="ECO:0000313" key="8">
    <source>
        <dbReference type="EMBL" id="TSB04995.1"/>
    </source>
</evidence>
<dbReference type="CDD" id="cd03469">
    <property type="entry name" value="Rieske_RO_Alpha_N"/>
    <property type="match status" value="1"/>
</dbReference>
<comment type="cofactor">
    <cofactor evidence="1">
        <name>Fe cation</name>
        <dbReference type="ChEBI" id="CHEBI:24875"/>
    </cofactor>
</comment>
<keyword evidence="5" id="KW-0408">Iron</keyword>
<evidence type="ECO:0000256" key="4">
    <source>
        <dbReference type="ARBA" id="ARBA00023002"/>
    </source>
</evidence>
<reference evidence="8 9" key="1">
    <citation type="submission" date="2019-07" db="EMBL/GenBank/DDBJ databases">
        <authorList>
            <person name="Park M."/>
        </authorList>
    </citation>
    <scope>NUCLEOTIDE SEQUENCE [LARGE SCALE GENOMIC DNA]</scope>
    <source>
        <strain evidence="8 9">KCTC32445</strain>
    </source>
</reference>
<protein>
    <submittedName>
        <fullName evidence="8">Aromatic ring-hydroxylating dioxygenase subunit alpha</fullName>
    </submittedName>
</protein>
<dbReference type="Pfam" id="PF00848">
    <property type="entry name" value="Ring_hydroxyl_A"/>
    <property type="match status" value="1"/>
</dbReference>
<dbReference type="GO" id="GO:0051213">
    <property type="term" value="F:dioxygenase activity"/>
    <property type="evidence" value="ECO:0007669"/>
    <property type="project" value="UniProtKB-KW"/>
</dbReference>
<feature type="domain" description="Rieske" evidence="7">
    <location>
        <begin position="42"/>
        <end position="148"/>
    </location>
</feature>
<dbReference type="InterPro" id="IPR015879">
    <property type="entry name" value="Ring_hydroxy_dOase_asu_C_dom"/>
</dbReference>
<name>A0A553WJU6_9SPHN</name>
<dbReference type="GO" id="GO:0005506">
    <property type="term" value="F:iron ion binding"/>
    <property type="evidence" value="ECO:0007669"/>
    <property type="project" value="InterPro"/>
</dbReference>
<keyword evidence="3" id="KW-0479">Metal-binding</keyword>
<dbReference type="PRINTS" id="PR00090">
    <property type="entry name" value="RNGDIOXGNASE"/>
</dbReference>
<dbReference type="EMBL" id="VKKU01000001">
    <property type="protein sequence ID" value="TSB04995.1"/>
    <property type="molecule type" value="Genomic_DNA"/>
</dbReference>
<proteinExistence type="predicted"/>
<keyword evidence="6" id="KW-0411">Iron-sulfur</keyword>
<evidence type="ECO:0000256" key="5">
    <source>
        <dbReference type="ARBA" id="ARBA00023004"/>
    </source>
</evidence>
<evidence type="ECO:0000256" key="3">
    <source>
        <dbReference type="ARBA" id="ARBA00022723"/>
    </source>
</evidence>
<organism evidence="8 9">
    <name type="scientific">Sphingorhabdus contaminans</name>
    <dbReference type="NCBI Taxonomy" id="1343899"/>
    <lineage>
        <taxon>Bacteria</taxon>
        <taxon>Pseudomonadati</taxon>
        <taxon>Pseudomonadota</taxon>
        <taxon>Alphaproteobacteria</taxon>
        <taxon>Sphingomonadales</taxon>
        <taxon>Sphingomonadaceae</taxon>
        <taxon>Sphingorhabdus</taxon>
    </lineage>
</organism>
<dbReference type="InterPro" id="IPR036922">
    <property type="entry name" value="Rieske_2Fe-2S_sf"/>
</dbReference>
<dbReference type="PROSITE" id="PS51296">
    <property type="entry name" value="RIESKE"/>
    <property type="match status" value="1"/>
</dbReference>
<comment type="caution">
    <text evidence="8">The sequence shown here is derived from an EMBL/GenBank/DDBJ whole genome shotgun (WGS) entry which is preliminary data.</text>
</comment>
<dbReference type="Pfam" id="PF00355">
    <property type="entry name" value="Rieske"/>
    <property type="match status" value="1"/>
</dbReference>
<dbReference type="PANTHER" id="PTHR43756:SF5">
    <property type="entry name" value="CHOLINE MONOOXYGENASE, CHLOROPLASTIC"/>
    <property type="match status" value="1"/>
</dbReference>
<evidence type="ECO:0000259" key="7">
    <source>
        <dbReference type="PROSITE" id="PS51296"/>
    </source>
</evidence>
<evidence type="ECO:0000256" key="1">
    <source>
        <dbReference type="ARBA" id="ARBA00001962"/>
    </source>
</evidence>
<dbReference type="Gene3D" id="2.102.10.10">
    <property type="entry name" value="Rieske [2Fe-2S] iron-sulphur domain"/>
    <property type="match status" value="1"/>
</dbReference>
<dbReference type="InterPro" id="IPR017941">
    <property type="entry name" value="Rieske_2Fe-2S"/>
</dbReference>
<dbReference type="CDD" id="cd08884">
    <property type="entry name" value="RHO_alpha_C_GbcA-like"/>
    <property type="match status" value="1"/>
</dbReference>
<dbReference type="PANTHER" id="PTHR43756">
    <property type="entry name" value="CHOLINE MONOOXYGENASE, CHLOROPLASTIC"/>
    <property type="match status" value="1"/>
</dbReference>
<gene>
    <name evidence="8" type="ORF">FOM92_06300</name>
</gene>
<accession>A0A553WJU6</accession>
<evidence type="ECO:0000256" key="6">
    <source>
        <dbReference type="ARBA" id="ARBA00023014"/>
    </source>
</evidence>
<keyword evidence="4" id="KW-0560">Oxidoreductase</keyword>
<dbReference type="AlphaFoldDB" id="A0A553WJU6"/>
<dbReference type="OrthoDB" id="7458380at2"/>
<dbReference type="Proteomes" id="UP000320160">
    <property type="component" value="Unassembled WGS sequence"/>
</dbReference>
<dbReference type="RefSeq" id="WP_143775910.1">
    <property type="nucleotide sequence ID" value="NZ_VKKU01000001.1"/>
</dbReference>
<evidence type="ECO:0000256" key="2">
    <source>
        <dbReference type="ARBA" id="ARBA00022714"/>
    </source>
</evidence>
<keyword evidence="8" id="KW-0223">Dioxygenase</keyword>
<evidence type="ECO:0000313" key="9">
    <source>
        <dbReference type="Proteomes" id="UP000320160"/>
    </source>
</evidence>
<keyword evidence="2" id="KW-0001">2Fe-2S</keyword>
<dbReference type="GO" id="GO:0051537">
    <property type="term" value="F:2 iron, 2 sulfur cluster binding"/>
    <property type="evidence" value="ECO:0007669"/>
    <property type="project" value="UniProtKB-KW"/>
</dbReference>
<dbReference type="SUPFAM" id="SSF50022">
    <property type="entry name" value="ISP domain"/>
    <property type="match status" value="1"/>
</dbReference>
<sequence length="403" mass="45071">MDLKRIESLFGQRREGHTLPQGLYTEQNSFDFDMIAIYGQSWLMVGLECELPKTGSYISMMVGRWPVLITRDRNGEIRAFHNSCRHRGSMICSPGSGTSPKLVCPYHRWTYDLDGSLFAAGRMPDDFDKSAHGLKPVAIECISGTIFICLSDTPPPIDDFREKLELYAAPHQLKNAKLAFESVLVENANWKLVMENGRECYHCSTGHPELSKTFPVGMSKHFDSGQDPRVIAFEQAMDAHGLPQTPVEGHWWQVARFALNEGCVSISGDGQHLSKKLMCEANGGDIGSMRWAVDPHCFVHCTADHVFMFSAMPVGPEETHVTGKWYVHKDAVEGVDYDVEKLSALWTVTNLEDKQLAENNQIGVLSPGYTPGPYSQEAEMLAQRFTDWYCDKGRAYIAAHANG</sequence>